<dbReference type="EC" id="1.17.1.4" evidence="6"/>
<sequence length="737" mass="77045">MTEQSQPTRRTVLKGAAALSLAGAAAALPAHAAPGAPAPAPSASPLAPPAIGTARPRLEGLAKVTGRADYAADEQPPRLVHGVAVLATVSKGRVVRVDQAAVLGMPGVLGVLDHTNAPRLNPEAGGFFGPEGGLQVFQGTDIPFAGRPVALVVAETLEQAQAAAQALPVTYEELPHDTSLSAEHPRRRKATPFFGPDATVGDADAELAASAVVVDQRYRTPEANHSALEPHAATAWWADGRLEAVDSNQGPHIVATALASLFRLDPATVRVRAEHVGGGFGGKGGLGPQLILATMATTHFQRPVRVALTRPQVFLATASRPATDQRVVLGARPDGRLRVIQHEATFSISTIAEYLENCAELSKLLYAAPAIRTRLHVVELDLLPPTSMRGPGATTGSFALESAVDELAAALHLDPVELRLRNEPAVAPVSGLPWASRNLAGCLREGAKAFGWSRRPRAPRQRREGEWLIGTGVACSSFGTGAFPSTASITAERDGGYTVAVGAVDIGTGARTALTAVAADVLGVPVSRIRIRIADSDLGMAWGAGGSLGTTSWSWAIVAAAEKLREALAGKPQLPVTARGDTTELLGNRPPAERHSFGAVFTEVAVSPVTGEVRVRRLLGRYAVGRVVNPLTARSQLSGGMIMGLSMALHEESVRDARTGRQINADWAGYHISAHADIPDIDVDFVPDHEPDDPHGLKGVGEIGTVGTAAAIANAVWHATGTRHRTLPIRLDRVLEA</sequence>
<feature type="chain" id="PRO_5047408546" evidence="4">
    <location>
        <begin position="33"/>
        <end position="737"/>
    </location>
</feature>
<evidence type="ECO:0000313" key="7">
    <source>
        <dbReference type="Proteomes" id="UP001519363"/>
    </source>
</evidence>
<dbReference type="Pfam" id="PF20256">
    <property type="entry name" value="MoCoBD_2"/>
    <property type="match status" value="2"/>
</dbReference>
<dbReference type="InterPro" id="IPR037165">
    <property type="entry name" value="AldOxase/xan_DH_Mopterin-bd_sf"/>
</dbReference>
<evidence type="ECO:0000313" key="6">
    <source>
        <dbReference type="EMBL" id="MBP2478508.1"/>
    </source>
</evidence>
<dbReference type="GO" id="GO:0004854">
    <property type="term" value="F:xanthine dehydrogenase activity"/>
    <property type="evidence" value="ECO:0007669"/>
    <property type="project" value="UniProtKB-EC"/>
</dbReference>
<evidence type="ECO:0000259" key="5">
    <source>
        <dbReference type="SMART" id="SM01008"/>
    </source>
</evidence>
<evidence type="ECO:0000256" key="1">
    <source>
        <dbReference type="ARBA" id="ARBA00022505"/>
    </source>
</evidence>
<dbReference type="RefSeq" id="WP_209707563.1">
    <property type="nucleotide sequence ID" value="NZ_JAGIOO010000001.1"/>
</dbReference>
<dbReference type="Proteomes" id="UP001519363">
    <property type="component" value="Unassembled WGS sequence"/>
</dbReference>
<proteinExistence type="predicted"/>
<dbReference type="InterPro" id="IPR006311">
    <property type="entry name" value="TAT_signal"/>
</dbReference>
<comment type="caution">
    <text evidence="6">The sequence shown here is derived from an EMBL/GenBank/DDBJ whole genome shotgun (WGS) entry which is preliminary data.</text>
</comment>
<dbReference type="InterPro" id="IPR036856">
    <property type="entry name" value="Ald_Oxase/Xan_DH_a/b_sf"/>
</dbReference>
<organism evidence="6 7">
    <name type="scientific">Crossiella equi</name>
    <dbReference type="NCBI Taxonomy" id="130796"/>
    <lineage>
        <taxon>Bacteria</taxon>
        <taxon>Bacillati</taxon>
        <taxon>Actinomycetota</taxon>
        <taxon>Actinomycetes</taxon>
        <taxon>Pseudonocardiales</taxon>
        <taxon>Pseudonocardiaceae</taxon>
        <taxon>Crossiella</taxon>
    </lineage>
</organism>
<dbReference type="InterPro" id="IPR016208">
    <property type="entry name" value="Ald_Oxase/xanthine_DH-like"/>
</dbReference>
<dbReference type="SMART" id="SM01008">
    <property type="entry name" value="Ald_Xan_dh_C"/>
    <property type="match status" value="1"/>
</dbReference>
<feature type="region of interest" description="Disordered" evidence="3">
    <location>
        <begin position="30"/>
        <end position="52"/>
    </location>
</feature>
<keyword evidence="1" id="KW-0500">Molybdenum</keyword>
<evidence type="ECO:0000256" key="4">
    <source>
        <dbReference type="SAM" id="SignalP"/>
    </source>
</evidence>
<keyword evidence="7" id="KW-1185">Reference proteome</keyword>
<dbReference type="PANTHER" id="PTHR11908">
    <property type="entry name" value="XANTHINE DEHYDROGENASE"/>
    <property type="match status" value="1"/>
</dbReference>
<dbReference type="Gene3D" id="3.30.365.10">
    <property type="entry name" value="Aldehyde oxidase/xanthine dehydrogenase, molybdopterin binding domain"/>
    <property type="match status" value="4"/>
</dbReference>
<dbReference type="Pfam" id="PF02738">
    <property type="entry name" value="MoCoBD_1"/>
    <property type="match status" value="1"/>
</dbReference>
<gene>
    <name evidence="6" type="ORF">JOF53_007380</name>
</gene>
<dbReference type="PROSITE" id="PS51318">
    <property type="entry name" value="TAT"/>
    <property type="match status" value="1"/>
</dbReference>
<evidence type="ECO:0000256" key="2">
    <source>
        <dbReference type="ARBA" id="ARBA00023002"/>
    </source>
</evidence>
<dbReference type="InterPro" id="IPR008274">
    <property type="entry name" value="AldOxase/xan_DH_MoCoBD1"/>
</dbReference>
<dbReference type="Pfam" id="PF01315">
    <property type="entry name" value="Ald_Xan_dh_C"/>
    <property type="match status" value="1"/>
</dbReference>
<accession>A0ABS5APK2</accession>
<dbReference type="InterPro" id="IPR000674">
    <property type="entry name" value="Ald_Oxase/Xan_DH_a/b"/>
</dbReference>
<dbReference type="SUPFAM" id="SSF56003">
    <property type="entry name" value="Molybdenum cofactor-binding domain"/>
    <property type="match status" value="1"/>
</dbReference>
<dbReference type="Gene3D" id="3.90.1170.50">
    <property type="entry name" value="Aldehyde oxidase/xanthine dehydrogenase, a/b hammerhead"/>
    <property type="match status" value="1"/>
</dbReference>
<dbReference type="SUPFAM" id="SSF54665">
    <property type="entry name" value="CO dehydrogenase molybdoprotein N-domain-like"/>
    <property type="match status" value="1"/>
</dbReference>
<dbReference type="PANTHER" id="PTHR11908:SF132">
    <property type="entry name" value="ALDEHYDE OXIDASE 1-RELATED"/>
    <property type="match status" value="1"/>
</dbReference>
<dbReference type="EMBL" id="JAGIOO010000001">
    <property type="protein sequence ID" value="MBP2478508.1"/>
    <property type="molecule type" value="Genomic_DNA"/>
</dbReference>
<protein>
    <submittedName>
        <fullName evidence="6">Xanthine dehydrogenase YagR molybdenum-binding subunit</fullName>
        <ecNumber evidence="6">1.17.1.4</ecNumber>
    </submittedName>
</protein>
<keyword evidence="4" id="KW-0732">Signal</keyword>
<dbReference type="InterPro" id="IPR046867">
    <property type="entry name" value="AldOxase/xan_DH_MoCoBD2"/>
</dbReference>
<name>A0ABS5APK2_9PSEU</name>
<feature type="compositionally biased region" description="Pro residues" evidence="3">
    <location>
        <begin position="36"/>
        <end position="48"/>
    </location>
</feature>
<keyword evidence="2 6" id="KW-0560">Oxidoreductase</keyword>
<feature type="signal peptide" evidence="4">
    <location>
        <begin position="1"/>
        <end position="32"/>
    </location>
</feature>
<evidence type="ECO:0000256" key="3">
    <source>
        <dbReference type="SAM" id="MobiDB-lite"/>
    </source>
</evidence>
<feature type="domain" description="Aldehyde oxidase/xanthine dehydrogenase a/b hammerhead" evidence="5">
    <location>
        <begin position="65"/>
        <end position="175"/>
    </location>
</feature>
<reference evidence="6 7" key="1">
    <citation type="submission" date="2021-03" db="EMBL/GenBank/DDBJ databases">
        <title>Sequencing the genomes of 1000 actinobacteria strains.</title>
        <authorList>
            <person name="Klenk H.-P."/>
        </authorList>
    </citation>
    <scope>NUCLEOTIDE SEQUENCE [LARGE SCALE GENOMIC DNA]</scope>
    <source>
        <strain evidence="6 7">DSM 44580</strain>
    </source>
</reference>